<evidence type="ECO:0000313" key="4">
    <source>
        <dbReference type="Proteomes" id="UP000214365"/>
    </source>
</evidence>
<evidence type="ECO:0000313" key="3">
    <source>
        <dbReference type="EMBL" id="OKL59717.1"/>
    </source>
</evidence>
<feature type="transmembrane region" description="Helical" evidence="2">
    <location>
        <begin position="316"/>
        <end position="336"/>
    </location>
</feature>
<accession>A0A225B1N1</accession>
<dbReference type="EMBL" id="LFMY01000007">
    <property type="protein sequence ID" value="OKL59717.1"/>
    <property type="molecule type" value="Genomic_DNA"/>
</dbReference>
<keyword evidence="2" id="KW-1133">Transmembrane helix</keyword>
<reference evidence="3 4" key="1">
    <citation type="submission" date="2015-06" db="EMBL/GenBank/DDBJ databases">
        <title>Talaromyces atroroseus IBT 11181 draft genome.</title>
        <authorList>
            <person name="Rasmussen K.B."/>
            <person name="Rasmussen S."/>
            <person name="Petersen B."/>
            <person name="Sicheritz-Ponten T."/>
            <person name="Mortensen U.H."/>
            <person name="Thrane U."/>
        </authorList>
    </citation>
    <scope>NUCLEOTIDE SEQUENCE [LARGE SCALE GENOMIC DNA]</scope>
    <source>
        <strain evidence="3 4">IBT 11181</strain>
    </source>
</reference>
<name>A0A225B1N1_TALAT</name>
<dbReference type="GeneID" id="31004924"/>
<proteinExistence type="predicted"/>
<keyword evidence="2" id="KW-0812">Transmembrane</keyword>
<evidence type="ECO:0008006" key="5">
    <source>
        <dbReference type="Google" id="ProtNLM"/>
    </source>
</evidence>
<protein>
    <recommendedName>
        <fullName evidence="5">Integral membrane protein</fullName>
    </recommendedName>
</protein>
<feature type="transmembrane region" description="Helical" evidence="2">
    <location>
        <begin position="174"/>
        <end position="192"/>
    </location>
</feature>
<comment type="caution">
    <text evidence="3">The sequence shown here is derived from an EMBL/GenBank/DDBJ whole genome shotgun (WGS) entry which is preliminary data.</text>
</comment>
<dbReference type="OrthoDB" id="2603at2759"/>
<dbReference type="AlphaFoldDB" id="A0A225B1N1"/>
<evidence type="ECO:0000256" key="1">
    <source>
        <dbReference type="SAM" id="MobiDB-lite"/>
    </source>
</evidence>
<keyword evidence="4" id="KW-1185">Reference proteome</keyword>
<keyword evidence="2" id="KW-0472">Membrane</keyword>
<feature type="transmembrane region" description="Helical" evidence="2">
    <location>
        <begin position="279"/>
        <end position="304"/>
    </location>
</feature>
<sequence>MPRNSASIPETHFLRGQTDPSLESTHVSGPIAFLNPTKVHFRPTAKRKEDQEFPQPVGEGEEQQAVEPGKQPRVEYLWRSRDNRKGRHAIHVQYSPEQHGPGHILPESTTSLQAVLRILLRMATYCPYWDVSYLVAAIFTLGSVIWVINSFFVWLPLQDPSTTFPGEAVTGGGVSAFIGATIFEIGSVLLLLEAVNENQTSCFGWAVENVVKRLEAREYLVNTTEVRPVESQDCSHHHSNKRSFLRDGLRERSSEDQRSFEWIPSLAELRSHYFHELGFLASFVQLIGATVFWIAGFTGLPGIIDHMSQGLTDGVYWTPQIVGGCCFVISGLLFTIETQPKWYIPAPKVLGWHIGFWNFIGGIGFTLCGALGPASSGSSRVEYQSCLATFWGSWAFLVGSAIQWYESLDKFPVEKKTQTTSPGTIYHGKR</sequence>
<feature type="region of interest" description="Disordered" evidence="1">
    <location>
        <begin position="44"/>
        <end position="69"/>
    </location>
</feature>
<organism evidence="3 4">
    <name type="scientific">Talaromyces atroroseus</name>
    <dbReference type="NCBI Taxonomy" id="1441469"/>
    <lineage>
        <taxon>Eukaryota</taxon>
        <taxon>Fungi</taxon>
        <taxon>Dikarya</taxon>
        <taxon>Ascomycota</taxon>
        <taxon>Pezizomycotina</taxon>
        <taxon>Eurotiomycetes</taxon>
        <taxon>Eurotiomycetidae</taxon>
        <taxon>Eurotiales</taxon>
        <taxon>Trichocomaceae</taxon>
        <taxon>Talaromyces</taxon>
        <taxon>Talaromyces sect. Trachyspermi</taxon>
    </lineage>
</organism>
<feature type="transmembrane region" description="Helical" evidence="2">
    <location>
        <begin position="131"/>
        <end position="154"/>
    </location>
</feature>
<feature type="region of interest" description="Disordered" evidence="1">
    <location>
        <begin position="1"/>
        <end position="24"/>
    </location>
</feature>
<feature type="transmembrane region" description="Helical" evidence="2">
    <location>
        <begin position="356"/>
        <end position="375"/>
    </location>
</feature>
<evidence type="ECO:0000256" key="2">
    <source>
        <dbReference type="SAM" id="Phobius"/>
    </source>
</evidence>
<dbReference type="Proteomes" id="UP000214365">
    <property type="component" value="Unassembled WGS sequence"/>
</dbReference>
<feature type="transmembrane region" description="Helical" evidence="2">
    <location>
        <begin position="387"/>
        <end position="405"/>
    </location>
</feature>
<dbReference type="STRING" id="1441469.A0A225B1N1"/>
<dbReference type="RefSeq" id="XP_020119838.1">
    <property type="nucleotide sequence ID" value="XM_020267460.1"/>
</dbReference>
<gene>
    <name evidence="3" type="ORF">UA08_05168</name>
</gene>